<evidence type="ECO:0000313" key="1">
    <source>
        <dbReference type="EMBL" id="SFD80985.1"/>
    </source>
</evidence>
<sequence>MAEERFRRPADHEELLASLTGKSGPFSAMYEAIMFAAALGKRKGRREPFEKTGEQINLSRVENRPFGDVLLDLLAAAEEPEDAKILADDRLKDRVLIFEEYANWGLNFIQGELNASGGRDLTAVLSALVMEALTAPPDDERDLTTEILAAGQLDW</sequence>
<reference evidence="1 2" key="1">
    <citation type="submission" date="2016-10" db="EMBL/GenBank/DDBJ databases">
        <authorList>
            <person name="de Groot N.N."/>
        </authorList>
    </citation>
    <scope>NUCLEOTIDE SEQUENCE [LARGE SCALE GENOMIC DNA]</scope>
    <source>
        <strain evidence="1 2">CGMCC 4.5739</strain>
    </source>
</reference>
<dbReference type="RefSeq" id="WP_093841781.1">
    <property type="nucleotide sequence ID" value="NZ_FOLM01000034.1"/>
</dbReference>
<dbReference type="AlphaFoldDB" id="A0A1I1VDY4"/>
<dbReference type="InterPro" id="IPR023983">
    <property type="entry name" value="DNA_S_mod_dnd_assoc_4"/>
</dbReference>
<dbReference type="OrthoDB" id="3687123at2"/>
<protein>
    <submittedName>
        <fullName evidence="1">Dnd system-associated protein 4</fullName>
    </submittedName>
</protein>
<name>A0A1I1VDY4_9ACTN</name>
<gene>
    <name evidence="1" type="ORF">SAMN05421773_1347</name>
</gene>
<dbReference type="Proteomes" id="UP000199207">
    <property type="component" value="Unassembled WGS sequence"/>
</dbReference>
<dbReference type="STRING" id="910347.SAMN05421773_1347"/>
<dbReference type="EMBL" id="FOLM01000034">
    <property type="protein sequence ID" value="SFD80985.1"/>
    <property type="molecule type" value="Genomic_DNA"/>
</dbReference>
<keyword evidence="2" id="KW-1185">Reference proteome</keyword>
<evidence type="ECO:0000313" key="2">
    <source>
        <dbReference type="Proteomes" id="UP000199207"/>
    </source>
</evidence>
<dbReference type="NCBIfam" id="TIGR04062">
    <property type="entry name" value="dnd_assoc_4"/>
    <property type="match status" value="1"/>
</dbReference>
<proteinExistence type="predicted"/>
<accession>A0A1I1VDY4</accession>
<organism evidence="1 2">
    <name type="scientific">Streptomyces aidingensis</name>
    <dbReference type="NCBI Taxonomy" id="910347"/>
    <lineage>
        <taxon>Bacteria</taxon>
        <taxon>Bacillati</taxon>
        <taxon>Actinomycetota</taxon>
        <taxon>Actinomycetes</taxon>
        <taxon>Kitasatosporales</taxon>
        <taxon>Streptomycetaceae</taxon>
        <taxon>Streptomyces</taxon>
    </lineage>
</organism>